<evidence type="ECO:0000256" key="1">
    <source>
        <dbReference type="SAM" id="SignalP"/>
    </source>
</evidence>
<evidence type="ECO:0000313" key="2">
    <source>
        <dbReference type="EMBL" id="MZR12203.1"/>
    </source>
</evidence>
<protein>
    <recommendedName>
        <fullName evidence="4">Peptidase propeptide and YPEB domain-containing protein</fullName>
    </recommendedName>
</protein>
<feature type="chain" id="PRO_5032861602" description="Peptidase propeptide and YPEB domain-containing protein" evidence="1">
    <location>
        <begin position="21"/>
        <end position="163"/>
    </location>
</feature>
<dbReference type="RefSeq" id="WP_161350328.1">
    <property type="nucleotide sequence ID" value="NZ_WTUX01000009.1"/>
</dbReference>
<proteinExistence type="predicted"/>
<organism evidence="2 3">
    <name type="scientific">Maritimibacter harenae</name>
    <dbReference type="NCBI Taxonomy" id="2606218"/>
    <lineage>
        <taxon>Bacteria</taxon>
        <taxon>Pseudomonadati</taxon>
        <taxon>Pseudomonadota</taxon>
        <taxon>Alphaproteobacteria</taxon>
        <taxon>Rhodobacterales</taxon>
        <taxon>Roseobacteraceae</taxon>
        <taxon>Maritimibacter</taxon>
    </lineage>
</organism>
<dbReference type="AlphaFoldDB" id="A0A845M3Z2"/>
<keyword evidence="1" id="KW-0732">Signal</keyword>
<feature type="signal peptide" evidence="1">
    <location>
        <begin position="1"/>
        <end position="20"/>
    </location>
</feature>
<reference evidence="2 3" key="1">
    <citation type="submission" date="2019-12" db="EMBL/GenBank/DDBJ databases">
        <title>Maritimibacter sp. nov. sp. isolated from sea sand.</title>
        <authorList>
            <person name="Kim J."/>
            <person name="Jeong S.E."/>
            <person name="Jung H.S."/>
            <person name="Jeon C.O."/>
        </authorList>
    </citation>
    <scope>NUCLEOTIDE SEQUENCE [LARGE SCALE GENOMIC DNA]</scope>
    <source>
        <strain evidence="2 3">DP07</strain>
    </source>
</reference>
<evidence type="ECO:0000313" key="3">
    <source>
        <dbReference type="Proteomes" id="UP000467322"/>
    </source>
</evidence>
<evidence type="ECO:0008006" key="4">
    <source>
        <dbReference type="Google" id="ProtNLM"/>
    </source>
</evidence>
<name>A0A845M3Z2_9RHOB</name>
<dbReference type="Proteomes" id="UP000467322">
    <property type="component" value="Unassembled WGS sequence"/>
</dbReference>
<dbReference type="EMBL" id="WTUX01000009">
    <property type="protein sequence ID" value="MZR12203.1"/>
    <property type="molecule type" value="Genomic_DNA"/>
</dbReference>
<keyword evidence="3" id="KW-1185">Reference proteome</keyword>
<accession>A0A845M3Z2</accession>
<gene>
    <name evidence="2" type="ORF">GQE99_04140</name>
</gene>
<comment type="caution">
    <text evidence="2">The sequence shown here is derived from an EMBL/GenBank/DDBJ whole genome shotgun (WGS) entry which is preliminary data.</text>
</comment>
<sequence>MKTPLLATTFVLMSSLAANAQDAGTAAQNDTAATQESEISAMLLAQARTQAQVTAALEDQGYRVEQVRRSLLGRVIITARSAAHVREVVMSRATGEILSDQIIETVVAGSANAEGDAERSTSNGGGSFSVGADVSSDADASAGTGGAGISAGGSVGVSFGVGN</sequence>